<comment type="subcellular location">
    <subcellularLocation>
        <location evidence="1">Cell membrane</location>
        <topology evidence="1">Multi-pass membrane protein</topology>
    </subcellularLocation>
</comment>
<evidence type="ECO:0000256" key="1">
    <source>
        <dbReference type="ARBA" id="ARBA00004651"/>
    </source>
</evidence>
<feature type="transmembrane region" description="Helical" evidence="9">
    <location>
        <begin position="138"/>
        <end position="159"/>
    </location>
</feature>
<organism evidence="10 11">
    <name type="scientific">Paratissierella segnis</name>
    <dbReference type="NCBI Taxonomy" id="2763679"/>
    <lineage>
        <taxon>Bacteria</taxon>
        <taxon>Bacillati</taxon>
        <taxon>Bacillota</taxon>
        <taxon>Tissierellia</taxon>
        <taxon>Tissierellales</taxon>
        <taxon>Tissierellaceae</taxon>
        <taxon>Paratissierella</taxon>
    </lineage>
</organism>
<dbReference type="InterPro" id="IPR004700">
    <property type="entry name" value="PTS_IIC_man"/>
</dbReference>
<keyword evidence="7 9" id="KW-1133">Transmembrane helix</keyword>
<dbReference type="GO" id="GO:0009401">
    <property type="term" value="P:phosphoenolpyruvate-dependent sugar phosphotransferase system"/>
    <property type="evidence" value="ECO:0007669"/>
    <property type="project" value="UniProtKB-KW"/>
</dbReference>
<dbReference type="GO" id="GO:0005886">
    <property type="term" value="C:plasma membrane"/>
    <property type="evidence" value="ECO:0007669"/>
    <property type="project" value="UniProtKB-SubCell"/>
</dbReference>
<evidence type="ECO:0000313" key="11">
    <source>
        <dbReference type="Proteomes" id="UP000601171"/>
    </source>
</evidence>
<dbReference type="Pfam" id="PF03609">
    <property type="entry name" value="EII-Sor"/>
    <property type="match status" value="1"/>
</dbReference>
<dbReference type="PANTHER" id="PTHR32502:SF8">
    <property type="entry name" value="N-ACETYLGALACTOSAMINE PERMEASE IIC COMPONENT 1"/>
    <property type="match status" value="1"/>
</dbReference>
<feature type="transmembrane region" description="Helical" evidence="9">
    <location>
        <begin position="6"/>
        <end position="24"/>
    </location>
</feature>
<dbReference type="AlphaFoldDB" id="A0A926ESR6"/>
<evidence type="ECO:0000313" key="10">
    <source>
        <dbReference type="EMBL" id="MBC8588191.1"/>
    </source>
</evidence>
<evidence type="ECO:0000256" key="3">
    <source>
        <dbReference type="ARBA" id="ARBA00022475"/>
    </source>
</evidence>
<feature type="transmembrane region" description="Helical" evidence="9">
    <location>
        <begin position="206"/>
        <end position="235"/>
    </location>
</feature>
<dbReference type="InterPro" id="IPR050303">
    <property type="entry name" value="GatZ_KbaZ_carbometab"/>
</dbReference>
<sequence length="251" mass="26738">MSVTQAIILGVFLVILEEGFIYTVPKNSPMFIGLLIGLVLGDVKQAIIIGAAIQAIYLGFIAPGGNIPADTRIAAFIAIPIALINDLEPTVAVSLAVPAGLLGVLMHSVRRTLNGTFVHMADKYAEEANIKGIKRAAYLYPGLLVALIYFVPMTLAMYYGPTVVNVILDSIPEWFIHGLSVAGGILPALGFAITITVIGKKEIIPYFIVGFLLTKIATNVNTITLSIFGLFFAYLHVLFSKGDSSSEGGII</sequence>
<reference evidence="10" key="1">
    <citation type="submission" date="2020-08" db="EMBL/GenBank/DDBJ databases">
        <title>Genome public.</title>
        <authorList>
            <person name="Liu C."/>
            <person name="Sun Q."/>
        </authorList>
    </citation>
    <scope>NUCLEOTIDE SEQUENCE</scope>
    <source>
        <strain evidence="10">BX21</strain>
    </source>
</reference>
<dbReference type="PROSITE" id="PS51106">
    <property type="entry name" value="PTS_EIIC_TYPE_4"/>
    <property type="match status" value="1"/>
</dbReference>
<keyword evidence="11" id="KW-1185">Reference proteome</keyword>
<keyword evidence="8 9" id="KW-0472">Membrane</keyword>
<proteinExistence type="predicted"/>
<evidence type="ECO:0000256" key="5">
    <source>
        <dbReference type="ARBA" id="ARBA00022683"/>
    </source>
</evidence>
<keyword evidence="5" id="KW-0598">Phosphotransferase system</keyword>
<protein>
    <submittedName>
        <fullName evidence="10">PTS sugar transporter subunit IIC</fullName>
    </submittedName>
</protein>
<feature type="transmembrane region" description="Helical" evidence="9">
    <location>
        <begin position="174"/>
        <end position="199"/>
    </location>
</feature>
<name>A0A926ESR6_9FIRM</name>
<dbReference type="PANTHER" id="PTHR32502">
    <property type="entry name" value="N-ACETYLGALACTOSAMINE PERMEASE II COMPONENT-RELATED"/>
    <property type="match status" value="1"/>
</dbReference>
<keyword evidence="6 9" id="KW-0812">Transmembrane</keyword>
<keyword evidence="4 10" id="KW-0762">Sugar transport</keyword>
<dbReference type="RefSeq" id="WP_262429642.1">
    <property type="nucleotide sequence ID" value="NZ_JACRTG010000018.1"/>
</dbReference>
<dbReference type="EMBL" id="JACRTG010000018">
    <property type="protein sequence ID" value="MBC8588191.1"/>
    <property type="molecule type" value="Genomic_DNA"/>
</dbReference>
<evidence type="ECO:0000256" key="2">
    <source>
        <dbReference type="ARBA" id="ARBA00022448"/>
    </source>
</evidence>
<dbReference type="Proteomes" id="UP000601171">
    <property type="component" value="Unassembled WGS sequence"/>
</dbReference>
<evidence type="ECO:0000256" key="4">
    <source>
        <dbReference type="ARBA" id="ARBA00022597"/>
    </source>
</evidence>
<feature type="transmembrane region" description="Helical" evidence="9">
    <location>
        <begin position="31"/>
        <end position="61"/>
    </location>
</feature>
<comment type="caution">
    <text evidence="10">The sequence shown here is derived from an EMBL/GenBank/DDBJ whole genome shotgun (WGS) entry which is preliminary data.</text>
</comment>
<gene>
    <name evidence="10" type="ORF">H8707_08055</name>
</gene>
<keyword evidence="3" id="KW-1003">Cell membrane</keyword>
<evidence type="ECO:0000256" key="6">
    <source>
        <dbReference type="ARBA" id="ARBA00022692"/>
    </source>
</evidence>
<evidence type="ECO:0000256" key="8">
    <source>
        <dbReference type="ARBA" id="ARBA00023136"/>
    </source>
</evidence>
<accession>A0A926ESR6</accession>
<evidence type="ECO:0000256" key="9">
    <source>
        <dbReference type="SAM" id="Phobius"/>
    </source>
</evidence>
<keyword evidence="2" id="KW-0813">Transport</keyword>
<evidence type="ECO:0000256" key="7">
    <source>
        <dbReference type="ARBA" id="ARBA00022989"/>
    </source>
</evidence>